<feature type="binding site" evidence="15">
    <location>
        <begin position="22"/>
        <end position="26"/>
    </location>
    <ligand>
        <name>ADP</name>
        <dbReference type="ChEBI" id="CHEBI:456216"/>
        <note>allosteric activator; ligand shared between dimeric partners</note>
    </ligand>
</feature>
<dbReference type="EMBL" id="UPPP01000066">
    <property type="protein sequence ID" value="VBB06637.1"/>
    <property type="molecule type" value="Genomic_DNA"/>
</dbReference>
<evidence type="ECO:0000256" key="11">
    <source>
        <dbReference type="ARBA" id="ARBA00022840"/>
    </source>
</evidence>
<evidence type="ECO:0000256" key="4">
    <source>
        <dbReference type="ARBA" id="ARBA00004679"/>
    </source>
</evidence>
<dbReference type="PIRSF" id="PIRSF000532">
    <property type="entry name" value="ATP_PFK_prok"/>
    <property type="match status" value="1"/>
</dbReference>
<keyword evidence="10 15" id="KW-0418">Kinase</keyword>
<sequence>MINKIAVLTSGGDCPGMNAAIRGVVRAAQAKNIEVFGVHNGYVGLIGKQIVPLDSRAVSDTIHRGGTFLGTARSEEFRTSAGQQKALANLQELGIDGLVVIGGDGSLSGARILGEMGMKVAGIPGTIDNDLWGTEYTVGADTAVNTVVDAIDKIRDTASAHGRVMVVEVMGRESGWIALTAGFAGGAELILIPEIAYDLNRVCERVKEAVANKHHCIIVIAEGAGNGMAIGDHIHRKTGLETRVSVLGHIQRGGSPTVFDRVLASRLGAGAVKALLDGKTNVMLGCQGANIVAIDFADALGQKKVIDAEEFNLASIMSI</sequence>
<comment type="similarity">
    <text evidence="15">Belongs to the phosphofructokinase type A (PFKA) family. ATP-dependent PFK group I subfamily. Prokaryotic clade 'B1' sub-subfamily.</text>
</comment>
<evidence type="ECO:0000256" key="8">
    <source>
        <dbReference type="ARBA" id="ARBA00022723"/>
    </source>
</evidence>
<evidence type="ECO:0000256" key="9">
    <source>
        <dbReference type="ARBA" id="ARBA00022741"/>
    </source>
</evidence>
<dbReference type="InterPro" id="IPR035966">
    <property type="entry name" value="PKF_sf"/>
</dbReference>
<dbReference type="EC" id="2.7.1.11" evidence="15"/>
<feature type="binding site" evidence="15">
    <location>
        <begin position="73"/>
        <end position="74"/>
    </location>
    <ligand>
        <name>ATP</name>
        <dbReference type="ChEBI" id="CHEBI:30616"/>
    </ligand>
</feature>
<comment type="pathway">
    <text evidence="4 15">Carbohydrate degradation; glycolysis; D-glyceraldehyde 3-phosphate and glycerone phosphate from D-glucose: step 3/4.</text>
</comment>
<keyword evidence="12 15" id="KW-0460">Magnesium</keyword>
<feature type="domain" description="Phosphofructokinase" evidence="16">
    <location>
        <begin position="4"/>
        <end position="275"/>
    </location>
</feature>
<organism evidence="17 18">
    <name type="scientific">Lucifera butyrica</name>
    <dbReference type="NCBI Taxonomy" id="1351585"/>
    <lineage>
        <taxon>Bacteria</taxon>
        <taxon>Bacillati</taxon>
        <taxon>Bacillota</taxon>
        <taxon>Negativicutes</taxon>
        <taxon>Veillonellales</taxon>
        <taxon>Veillonellaceae</taxon>
        <taxon>Lucifera</taxon>
    </lineage>
</organism>
<feature type="binding site" description="in other chain" evidence="15">
    <location>
        <begin position="186"/>
        <end position="188"/>
    </location>
    <ligand>
        <name>ADP</name>
        <dbReference type="ChEBI" id="CHEBI:456216"/>
        <note>allosteric activator; ligand shared between dimeric partners</note>
    </ligand>
</feature>
<evidence type="ECO:0000259" key="16">
    <source>
        <dbReference type="Pfam" id="PF00365"/>
    </source>
</evidence>
<feature type="active site" description="Proton acceptor" evidence="15">
    <location>
        <position position="128"/>
    </location>
</feature>
<dbReference type="FunFam" id="3.40.50.460:FF:000002">
    <property type="entry name" value="ATP-dependent 6-phosphofructokinase"/>
    <property type="match status" value="1"/>
</dbReference>
<feature type="binding site" evidence="15">
    <location>
        <begin position="103"/>
        <end position="106"/>
    </location>
    <ligand>
        <name>ATP</name>
        <dbReference type="ChEBI" id="CHEBI:30616"/>
    </ligand>
</feature>
<keyword evidence="9 15" id="KW-0547">Nucleotide-binding</keyword>
<feature type="binding site" description="in other chain" evidence="15">
    <location>
        <begin position="170"/>
        <end position="172"/>
    </location>
    <ligand>
        <name>substrate</name>
        <note>ligand shared between dimeric partners</note>
    </ligand>
</feature>
<dbReference type="GO" id="GO:0003872">
    <property type="term" value="F:6-phosphofructokinase activity"/>
    <property type="evidence" value="ECO:0007669"/>
    <property type="project" value="UniProtKB-UniRule"/>
</dbReference>
<dbReference type="Gene3D" id="3.40.50.460">
    <property type="entry name" value="Phosphofructokinase domain"/>
    <property type="match status" value="1"/>
</dbReference>
<protein>
    <recommendedName>
        <fullName evidence="15">ATP-dependent 6-phosphofructokinase</fullName>
        <shortName evidence="15">ATP-PFK</shortName>
        <shortName evidence="15">Phosphofructokinase</shortName>
        <ecNumber evidence="15">2.7.1.11</ecNumber>
    </recommendedName>
    <alternativeName>
        <fullName evidence="15">Phosphohexokinase</fullName>
    </alternativeName>
</protein>
<dbReference type="GO" id="GO:0005945">
    <property type="term" value="C:6-phosphofructokinase complex"/>
    <property type="evidence" value="ECO:0007669"/>
    <property type="project" value="TreeGrafter"/>
</dbReference>
<proteinExistence type="inferred from homology"/>
<keyword evidence="7 15" id="KW-0808">Transferase</keyword>
<keyword evidence="8 15" id="KW-0479">Metal-binding</keyword>
<evidence type="ECO:0000313" key="17">
    <source>
        <dbReference type="EMBL" id="VBB06637.1"/>
    </source>
</evidence>
<comment type="function">
    <text evidence="2 15">Catalyzes the phosphorylation of D-fructose 6-phosphate to fructose 1,6-bisphosphate by ATP, the first committing step of glycolysis.</text>
</comment>
<evidence type="ECO:0000256" key="15">
    <source>
        <dbReference type="HAMAP-Rule" id="MF_00339"/>
    </source>
</evidence>
<dbReference type="UniPathway" id="UPA00109">
    <property type="reaction ID" value="UER00182"/>
</dbReference>
<dbReference type="InterPro" id="IPR022953">
    <property type="entry name" value="ATP_PFK"/>
</dbReference>
<dbReference type="PRINTS" id="PR00476">
    <property type="entry name" value="PHFRCTKINASE"/>
</dbReference>
<feature type="binding site" description="in other chain" evidence="15">
    <location>
        <position position="155"/>
    </location>
    <ligand>
        <name>ADP</name>
        <dbReference type="ChEBI" id="CHEBI:456216"/>
        <note>allosteric activator; ligand shared between dimeric partners</note>
    </ligand>
</feature>
<dbReference type="Proteomes" id="UP000277811">
    <property type="component" value="Unassembled WGS sequence"/>
</dbReference>
<dbReference type="Pfam" id="PF00365">
    <property type="entry name" value="PFK"/>
    <property type="match status" value="1"/>
</dbReference>
<evidence type="ECO:0000256" key="5">
    <source>
        <dbReference type="ARBA" id="ARBA00022490"/>
    </source>
</evidence>
<dbReference type="SUPFAM" id="SSF53784">
    <property type="entry name" value="Phosphofructokinase"/>
    <property type="match status" value="1"/>
</dbReference>
<dbReference type="GO" id="GO:0046872">
    <property type="term" value="F:metal ion binding"/>
    <property type="evidence" value="ECO:0007669"/>
    <property type="project" value="UniProtKB-KW"/>
</dbReference>
<dbReference type="FunFam" id="3.40.50.450:FF:000001">
    <property type="entry name" value="ATP-dependent 6-phosphofructokinase"/>
    <property type="match status" value="1"/>
</dbReference>
<comment type="catalytic activity">
    <reaction evidence="14 15">
        <text>beta-D-fructose 6-phosphate + ATP = beta-D-fructose 1,6-bisphosphate + ADP + H(+)</text>
        <dbReference type="Rhea" id="RHEA:16109"/>
        <dbReference type="ChEBI" id="CHEBI:15378"/>
        <dbReference type="ChEBI" id="CHEBI:30616"/>
        <dbReference type="ChEBI" id="CHEBI:32966"/>
        <dbReference type="ChEBI" id="CHEBI:57634"/>
        <dbReference type="ChEBI" id="CHEBI:456216"/>
        <dbReference type="EC" id="2.7.1.11"/>
    </reaction>
</comment>
<dbReference type="GO" id="GO:0048029">
    <property type="term" value="F:monosaccharide binding"/>
    <property type="evidence" value="ECO:0007669"/>
    <property type="project" value="TreeGrafter"/>
</dbReference>
<feature type="binding site" evidence="15">
    <location>
        <position position="104"/>
    </location>
    <ligand>
        <name>Mg(2+)</name>
        <dbReference type="ChEBI" id="CHEBI:18420"/>
        <note>catalytic</note>
    </ligand>
</feature>
<comment type="activity regulation">
    <text evidence="15">Allosterically activated by ADP and other diphosphonucleosides, and allosterically inhibited by phosphoenolpyruvate.</text>
</comment>
<comment type="caution">
    <text evidence="15">Lacks conserved residue(s) required for the propagation of feature annotation.</text>
</comment>
<evidence type="ECO:0000256" key="14">
    <source>
        <dbReference type="ARBA" id="ARBA00048070"/>
    </source>
</evidence>
<comment type="cofactor">
    <cofactor evidence="1 15">
        <name>Mg(2+)</name>
        <dbReference type="ChEBI" id="CHEBI:18420"/>
    </cofactor>
</comment>
<keyword evidence="13 15" id="KW-0324">Glycolysis</keyword>
<dbReference type="NCBIfam" id="NF002872">
    <property type="entry name" value="PRK03202.1"/>
    <property type="match status" value="1"/>
</dbReference>
<dbReference type="GO" id="GO:0042802">
    <property type="term" value="F:identical protein binding"/>
    <property type="evidence" value="ECO:0007669"/>
    <property type="project" value="TreeGrafter"/>
</dbReference>
<keyword evidence="5 15" id="KW-0963">Cytoplasm</keyword>
<feature type="binding site" description="in other chain" evidence="15">
    <location>
        <begin position="213"/>
        <end position="215"/>
    </location>
    <ligand>
        <name>ADP</name>
        <dbReference type="ChEBI" id="CHEBI:456216"/>
        <note>allosteric activator; ligand shared between dimeric partners</note>
    </ligand>
</feature>
<dbReference type="InterPro" id="IPR012003">
    <property type="entry name" value="ATP_PFK_prok-type"/>
</dbReference>
<feature type="binding site" description="in other chain" evidence="15">
    <location>
        <begin position="126"/>
        <end position="128"/>
    </location>
    <ligand>
        <name>substrate</name>
        <note>ligand shared between dimeric partners</note>
    </ligand>
</feature>
<comment type="subunit">
    <text evidence="15">Homotetramer.</text>
</comment>
<feature type="binding site" evidence="15">
    <location>
        <position position="12"/>
    </location>
    <ligand>
        <name>ATP</name>
        <dbReference type="ChEBI" id="CHEBI:30616"/>
    </ligand>
</feature>
<feature type="binding site" description="in other chain" evidence="15">
    <location>
        <position position="222"/>
    </location>
    <ligand>
        <name>substrate</name>
        <note>ligand shared between dimeric partners</note>
    </ligand>
</feature>
<dbReference type="HAMAP" id="MF_00339">
    <property type="entry name" value="Phosphofructokinase_I_B1"/>
    <property type="match status" value="1"/>
</dbReference>
<dbReference type="GO" id="GO:0016208">
    <property type="term" value="F:AMP binding"/>
    <property type="evidence" value="ECO:0007669"/>
    <property type="project" value="TreeGrafter"/>
</dbReference>
<dbReference type="OrthoDB" id="9802503at2"/>
<evidence type="ECO:0000256" key="12">
    <source>
        <dbReference type="ARBA" id="ARBA00022842"/>
    </source>
</evidence>
<dbReference type="InterPro" id="IPR015912">
    <property type="entry name" value="Phosphofructokinase_CS"/>
</dbReference>
<evidence type="ECO:0000256" key="6">
    <source>
        <dbReference type="ARBA" id="ARBA00022533"/>
    </source>
</evidence>
<evidence type="ECO:0000256" key="1">
    <source>
        <dbReference type="ARBA" id="ARBA00001946"/>
    </source>
</evidence>
<reference evidence="17 18" key="1">
    <citation type="submission" date="2018-06" db="EMBL/GenBank/DDBJ databases">
        <authorList>
            <person name="Strepis N."/>
        </authorList>
    </citation>
    <scope>NUCLEOTIDE SEQUENCE [LARGE SCALE GENOMIC DNA]</scope>
    <source>
        <strain evidence="17">LUCI</strain>
    </source>
</reference>
<evidence type="ECO:0000256" key="10">
    <source>
        <dbReference type="ARBA" id="ARBA00022777"/>
    </source>
</evidence>
<feature type="binding site" description="in other chain" evidence="15">
    <location>
        <begin position="249"/>
        <end position="252"/>
    </location>
    <ligand>
        <name>substrate</name>
        <note>ligand shared between dimeric partners</note>
    </ligand>
</feature>
<dbReference type="NCBIfam" id="TIGR02482">
    <property type="entry name" value="PFKA_ATP"/>
    <property type="match status" value="1"/>
</dbReference>
<dbReference type="AlphaFoldDB" id="A0A498R6W7"/>
<dbReference type="Gene3D" id="3.40.50.450">
    <property type="match status" value="1"/>
</dbReference>
<keyword evidence="18" id="KW-1185">Reference proteome</keyword>
<dbReference type="PANTHER" id="PTHR13697:SF4">
    <property type="entry name" value="ATP-DEPENDENT 6-PHOSPHOFRUCTOKINASE"/>
    <property type="match status" value="1"/>
</dbReference>
<accession>A0A498R6W7</accession>
<comment type="subcellular location">
    <subcellularLocation>
        <location evidence="3 15">Cytoplasm</location>
    </subcellularLocation>
</comment>
<dbReference type="PROSITE" id="PS00433">
    <property type="entry name" value="PHOSPHOFRUCTOKINASE"/>
    <property type="match status" value="1"/>
</dbReference>
<evidence type="ECO:0000256" key="7">
    <source>
        <dbReference type="ARBA" id="ARBA00022679"/>
    </source>
</evidence>
<evidence type="ECO:0000313" key="18">
    <source>
        <dbReference type="Proteomes" id="UP000277811"/>
    </source>
</evidence>
<gene>
    <name evidence="15" type="primary">pfkA</name>
    <name evidence="17" type="ORF">LUCI_1873</name>
</gene>
<dbReference type="GO" id="GO:0005524">
    <property type="term" value="F:ATP binding"/>
    <property type="evidence" value="ECO:0007669"/>
    <property type="project" value="UniProtKB-UniRule"/>
</dbReference>
<dbReference type="GO" id="GO:0070095">
    <property type="term" value="F:fructose-6-phosphate binding"/>
    <property type="evidence" value="ECO:0007669"/>
    <property type="project" value="TreeGrafter"/>
</dbReference>
<evidence type="ECO:0000256" key="13">
    <source>
        <dbReference type="ARBA" id="ARBA00023152"/>
    </source>
</evidence>
<feature type="binding site" evidence="15">
    <location>
        <position position="163"/>
    </location>
    <ligand>
        <name>substrate</name>
        <note>ligand shared between dimeric partners</note>
    </ligand>
</feature>
<name>A0A498R6W7_9FIRM</name>
<dbReference type="PANTHER" id="PTHR13697">
    <property type="entry name" value="PHOSPHOFRUCTOKINASE"/>
    <property type="match status" value="1"/>
</dbReference>
<dbReference type="InterPro" id="IPR000023">
    <property type="entry name" value="Phosphofructokinase_dom"/>
</dbReference>
<dbReference type="GO" id="GO:0006002">
    <property type="term" value="P:fructose 6-phosphate metabolic process"/>
    <property type="evidence" value="ECO:0007669"/>
    <property type="project" value="UniProtKB-UniRule"/>
</dbReference>
<dbReference type="GO" id="GO:0061621">
    <property type="term" value="P:canonical glycolysis"/>
    <property type="evidence" value="ECO:0007669"/>
    <property type="project" value="TreeGrafter"/>
</dbReference>
<keyword evidence="6 15" id="KW-0021">Allosteric enzyme</keyword>
<dbReference type="InterPro" id="IPR012828">
    <property type="entry name" value="PFKA_ATP_prok"/>
</dbReference>
<evidence type="ECO:0000256" key="2">
    <source>
        <dbReference type="ARBA" id="ARBA00002659"/>
    </source>
</evidence>
<feature type="binding site" evidence="15">
    <location>
        <position position="243"/>
    </location>
    <ligand>
        <name>substrate</name>
        <note>ligand shared between dimeric partners</note>
    </ligand>
</feature>
<evidence type="ECO:0000256" key="3">
    <source>
        <dbReference type="ARBA" id="ARBA00004496"/>
    </source>
</evidence>
<keyword evidence="11 15" id="KW-0067">ATP-binding</keyword>
<dbReference type="GO" id="GO:0030388">
    <property type="term" value="P:fructose 1,6-bisphosphate metabolic process"/>
    <property type="evidence" value="ECO:0007669"/>
    <property type="project" value="TreeGrafter"/>
</dbReference>